<name>X1AG34_9ZZZZ</name>
<dbReference type="Pfam" id="PF04909">
    <property type="entry name" value="Amidohydro_2"/>
    <property type="match status" value="1"/>
</dbReference>
<gene>
    <name evidence="2" type="ORF">S01H4_20959</name>
</gene>
<accession>X1AG34</accession>
<proteinExistence type="predicted"/>
<sequence>MDYDYRFACSRGHYYSNDKRIYPFYERAIELDIPIYFHHSHQFGSPKNCPLKYCQITLLDDLTIDFPQLRFNVEHMGYPWTEELLCIMARSQNVYTDFAMFIAPYFGRGRRLLLPRNLSMAREYGVLDRVFYGSDYVGENVDEYINLLEREIAYIKEGLNSNLEAEGYAPLTQQEIEGFLAENVLKLWGKM</sequence>
<feature type="domain" description="Amidohydrolase-related" evidence="1">
    <location>
        <begin position="7"/>
        <end position="189"/>
    </location>
</feature>
<dbReference type="Gene3D" id="3.20.20.140">
    <property type="entry name" value="Metal-dependent hydrolases"/>
    <property type="match status" value="1"/>
</dbReference>
<reference evidence="2" key="1">
    <citation type="journal article" date="2014" name="Front. Microbiol.">
        <title>High frequency of phylogenetically diverse reductive dehalogenase-homologous genes in deep subseafloor sedimentary metagenomes.</title>
        <authorList>
            <person name="Kawai M."/>
            <person name="Futagami T."/>
            <person name="Toyoda A."/>
            <person name="Takaki Y."/>
            <person name="Nishi S."/>
            <person name="Hori S."/>
            <person name="Arai W."/>
            <person name="Tsubouchi T."/>
            <person name="Morono Y."/>
            <person name="Uchiyama I."/>
            <person name="Ito T."/>
            <person name="Fujiyama A."/>
            <person name="Inagaki F."/>
            <person name="Takami H."/>
        </authorList>
    </citation>
    <scope>NUCLEOTIDE SEQUENCE</scope>
    <source>
        <strain evidence="2">Expedition CK06-06</strain>
    </source>
</reference>
<dbReference type="AlphaFoldDB" id="X1AG34"/>
<dbReference type="EMBL" id="BART01009456">
    <property type="protein sequence ID" value="GAG68747.1"/>
    <property type="molecule type" value="Genomic_DNA"/>
</dbReference>
<dbReference type="InterPro" id="IPR032466">
    <property type="entry name" value="Metal_Hydrolase"/>
</dbReference>
<evidence type="ECO:0000259" key="1">
    <source>
        <dbReference type="Pfam" id="PF04909"/>
    </source>
</evidence>
<organism evidence="2">
    <name type="scientific">marine sediment metagenome</name>
    <dbReference type="NCBI Taxonomy" id="412755"/>
    <lineage>
        <taxon>unclassified sequences</taxon>
        <taxon>metagenomes</taxon>
        <taxon>ecological metagenomes</taxon>
    </lineage>
</organism>
<comment type="caution">
    <text evidence="2">The sequence shown here is derived from an EMBL/GenBank/DDBJ whole genome shotgun (WGS) entry which is preliminary data.</text>
</comment>
<evidence type="ECO:0000313" key="2">
    <source>
        <dbReference type="EMBL" id="GAG68747.1"/>
    </source>
</evidence>
<dbReference type="InterPro" id="IPR006680">
    <property type="entry name" value="Amidohydro-rel"/>
</dbReference>
<dbReference type="SUPFAM" id="SSF51556">
    <property type="entry name" value="Metallo-dependent hydrolases"/>
    <property type="match status" value="1"/>
</dbReference>
<protein>
    <recommendedName>
        <fullName evidence="1">Amidohydrolase-related domain-containing protein</fullName>
    </recommendedName>
</protein>
<dbReference type="GO" id="GO:0016787">
    <property type="term" value="F:hydrolase activity"/>
    <property type="evidence" value="ECO:0007669"/>
    <property type="project" value="InterPro"/>
</dbReference>